<protein>
    <submittedName>
        <fullName evidence="2">Uncharacterized protein</fullName>
    </submittedName>
</protein>
<feature type="compositionally biased region" description="Basic residues" evidence="1">
    <location>
        <begin position="22"/>
        <end position="31"/>
    </location>
</feature>
<accession>A0A426YYN0</accession>
<gene>
    <name evidence="2" type="ORF">B296_00036423</name>
</gene>
<dbReference type="Proteomes" id="UP000287651">
    <property type="component" value="Unassembled WGS sequence"/>
</dbReference>
<dbReference type="EMBL" id="AMZH03009447">
    <property type="protein sequence ID" value="RRT56832.1"/>
    <property type="molecule type" value="Genomic_DNA"/>
</dbReference>
<proteinExistence type="predicted"/>
<feature type="region of interest" description="Disordered" evidence="1">
    <location>
        <begin position="1"/>
        <end position="40"/>
    </location>
</feature>
<organism evidence="2 3">
    <name type="scientific">Ensete ventricosum</name>
    <name type="common">Abyssinian banana</name>
    <name type="synonym">Musa ensete</name>
    <dbReference type="NCBI Taxonomy" id="4639"/>
    <lineage>
        <taxon>Eukaryota</taxon>
        <taxon>Viridiplantae</taxon>
        <taxon>Streptophyta</taxon>
        <taxon>Embryophyta</taxon>
        <taxon>Tracheophyta</taxon>
        <taxon>Spermatophyta</taxon>
        <taxon>Magnoliopsida</taxon>
        <taxon>Liliopsida</taxon>
        <taxon>Zingiberales</taxon>
        <taxon>Musaceae</taxon>
        <taxon>Ensete</taxon>
    </lineage>
</organism>
<sequence length="214" mass="23689">GGFCWPKEEGLTQIPSQGRQSHQGKKSRRHLGGASCPKAKAQVDEGTVQCPCWGRWSRLSRHPDVQPSQTSFRRSPQPRPQTTDAWNAGLAERGGLINIHLRRVAPATGVRPVHSSVRGVDGRGSKSYGIGGSPGRLTKRAVEKYKESPGFEMYLVRMGRVSLEYEYQLALARLEARHPGVEIELDPFVTLPEDADIPMVDEQPFDDSLPPPEE</sequence>
<feature type="compositionally biased region" description="Polar residues" evidence="1">
    <location>
        <begin position="66"/>
        <end position="85"/>
    </location>
</feature>
<feature type="region of interest" description="Disordered" evidence="1">
    <location>
        <begin position="59"/>
        <end position="85"/>
    </location>
</feature>
<evidence type="ECO:0000256" key="1">
    <source>
        <dbReference type="SAM" id="MobiDB-lite"/>
    </source>
</evidence>
<feature type="compositionally biased region" description="Basic and acidic residues" evidence="1">
    <location>
        <begin position="1"/>
        <end position="10"/>
    </location>
</feature>
<reference evidence="2 3" key="1">
    <citation type="journal article" date="2014" name="Agronomy (Basel)">
        <title>A Draft Genome Sequence for Ensete ventricosum, the Drought-Tolerant Tree Against Hunger.</title>
        <authorList>
            <person name="Harrison J."/>
            <person name="Moore K.A."/>
            <person name="Paszkiewicz K."/>
            <person name="Jones T."/>
            <person name="Grant M."/>
            <person name="Ambacheew D."/>
            <person name="Muzemil S."/>
            <person name="Studholme D.J."/>
        </authorList>
    </citation>
    <scope>NUCLEOTIDE SEQUENCE [LARGE SCALE GENOMIC DNA]</scope>
</reference>
<comment type="caution">
    <text evidence="2">The sequence shown here is derived from an EMBL/GenBank/DDBJ whole genome shotgun (WGS) entry which is preliminary data.</text>
</comment>
<name>A0A426YYN0_ENSVE</name>
<evidence type="ECO:0000313" key="3">
    <source>
        <dbReference type="Proteomes" id="UP000287651"/>
    </source>
</evidence>
<feature type="non-terminal residue" evidence="2">
    <location>
        <position position="1"/>
    </location>
</feature>
<evidence type="ECO:0000313" key="2">
    <source>
        <dbReference type="EMBL" id="RRT56832.1"/>
    </source>
</evidence>
<feature type="region of interest" description="Disordered" evidence="1">
    <location>
        <begin position="113"/>
        <end position="133"/>
    </location>
</feature>
<dbReference type="AlphaFoldDB" id="A0A426YYN0"/>